<reference evidence="9 10" key="1">
    <citation type="submission" date="2019-10" db="EMBL/GenBank/DDBJ databases">
        <authorList>
            <person name="Palmer J.M."/>
        </authorList>
    </citation>
    <scope>NUCLEOTIDE SEQUENCE [LARGE SCALE GENOMIC DNA]</scope>
    <source>
        <strain evidence="9 10">TWF694</strain>
    </source>
</reference>
<dbReference type="Proteomes" id="UP001365542">
    <property type="component" value="Unassembled WGS sequence"/>
</dbReference>
<keyword evidence="5" id="KW-0378">Hydrolase</keyword>
<evidence type="ECO:0000256" key="4">
    <source>
        <dbReference type="ARBA" id="ARBA00022670"/>
    </source>
</evidence>
<evidence type="ECO:0000256" key="7">
    <source>
        <dbReference type="SAM" id="MobiDB-lite"/>
    </source>
</evidence>
<dbReference type="SUPFAM" id="SSF53474">
    <property type="entry name" value="alpha/beta-Hydrolases"/>
    <property type="match status" value="1"/>
</dbReference>
<feature type="region of interest" description="Disordered" evidence="7">
    <location>
        <begin position="482"/>
        <end position="507"/>
    </location>
</feature>
<keyword evidence="3" id="KW-0121">Carboxypeptidase</keyword>
<dbReference type="InterPro" id="IPR001563">
    <property type="entry name" value="Peptidase_S10"/>
</dbReference>
<comment type="similarity">
    <text evidence="1">Belongs to the peptidase S10 family.</text>
</comment>
<dbReference type="GO" id="GO:0004185">
    <property type="term" value="F:serine-type carboxypeptidase activity"/>
    <property type="evidence" value="ECO:0007669"/>
    <property type="project" value="UniProtKB-EC"/>
</dbReference>
<dbReference type="GO" id="GO:0006508">
    <property type="term" value="P:proteolysis"/>
    <property type="evidence" value="ECO:0007669"/>
    <property type="project" value="UniProtKB-KW"/>
</dbReference>
<dbReference type="EC" id="3.4.16.5" evidence="2"/>
<evidence type="ECO:0000313" key="10">
    <source>
        <dbReference type="Proteomes" id="UP001365542"/>
    </source>
</evidence>
<dbReference type="Gene3D" id="1.10.287.410">
    <property type="match status" value="1"/>
</dbReference>
<keyword evidence="6" id="KW-0325">Glycoprotein</keyword>
<evidence type="ECO:0000256" key="8">
    <source>
        <dbReference type="SAM" id="SignalP"/>
    </source>
</evidence>
<dbReference type="PANTHER" id="PTHR11802">
    <property type="entry name" value="SERINE PROTEASE FAMILY S10 SERINE CARBOXYPEPTIDASE"/>
    <property type="match status" value="1"/>
</dbReference>
<proteinExistence type="inferred from homology"/>
<evidence type="ECO:0000256" key="5">
    <source>
        <dbReference type="ARBA" id="ARBA00022801"/>
    </source>
</evidence>
<dbReference type="AlphaFoldDB" id="A0AAV9XGK3"/>
<keyword evidence="4" id="KW-0645">Protease</keyword>
<evidence type="ECO:0000313" key="9">
    <source>
        <dbReference type="EMBL" id="KAK6540791.1"/>
    </source>
</evidence>
<evidence type="ECO:0000256" key="6">
    <source>
        <dbReference type="ARBA" id="ARBA00023180"/>
    </source>
</evidence>
<protein>
    <recommendedName>
        <fullName evidence="2">carboxypeptidase C</fullName>
        <ecNumber evidence="2">3.4.16.5</ecNumber>
    </recommendedName>
</protein>
<keyword evidence="10" id="KW-1185">Reference proteome</keyword>
<evidence type="ECO:0000256" key="2">
    <source>
        <dbReference type="ARBA" id="ARBA00012446"/>
    </source>
</evidence>
<feature type="compositionally biased region" description="Polar residues" evidence="7">
    <location>
        <begin position="485"/>
        <end position="507"/>
    </location>
</feature>
<dbReference type="Gene3D" id="3.40.50.1820">
    <property type="entry name" value="alpha/beta hydrolase"/>
    <property type="match status" value="1"/>
</dbReference>
<organism evidence="9 10">
    <name type="scientific">Orbilia ellipsospora</name>
    <dbReference type="NCBI Taxonomy" id="2528407"/>
    <lineage>
        <taxon>Eukaryota</taxon>
        <taxon>Fungi</taxon>
        <taxon>Dikarya</taxon>
        <taxon>Ascomycota</taxon>
        <taxon>Pezizomycotina</taxon>
        <taxon>Orbiliomycetes</taxon>
        <taxon>Orbiliales</taxon>
        <taxon>Orbiliaceae</taxon>
        <taxon>Orbilia</taxon>
    </lineage>
</organism>
<dbReference type="EMBL" id="JAVHJO010000004">
    <property type="protein sequence ID" value="KAK6540791.1"/>
    <property type="molecule type" value="Genomic_DNA"/>
</dbReference>
<accession>A0AAV9XGK3</accession>
<dbReference type="GO" id="GO:0000324">
    <property type="term" value="C:fungal-type vacuole"/>
    <property type="evidence" value="ECO:0007669"/>
    <property type="project" value="TreeGrafter"/>
</dbReference>
<sequence length="507" mass="55760">MKYFAIITALLSTFLQAYPLNDTTSFEYQANYTRRPDDFWDFHVSGDTAGSNLHKRDSGRYHLRGRAVDPSAIGVGRGIKQYSGYLDDNKNDKHLFYWFFESKSNPSTDPLLLWLNGGPGASSIAAVLSGAGPTSLRGNRLQDNPFSWNNRASILFLDQPVNVGFSYGRTTSDSRAAGQEVYALLTLFFKKFPQYGKLPFFVFGVSYGGHWVPDLSYEILSHEDRNINLKGMIIANGLTDPLIQFGSMADMGCGKGGHQPIFNPQTCQYLRNNAVPQCERKVIECYKNGNQGICADAGNFCEGEILFGPAQRAGVTVYDIRQRGQGGGGMGYQFRGDPLENFLRSPNVVHALGAEGHNYNGVENKRVLDLFHRTGDIMRPMHEYVPAVLKHIPALVYAGDKDYICNWLGVRAWTEALQWQGKSQYNAATLKPYMVKGKEAGQIKSANGLTFARIYGAGHAADQTRPNAVLQLINGFMAEQAKAGTGNSSGPASNSNRPARSGSGQPQ</sequence>
<evidence type="ECO:0000256" key="3">
    <source>
        <dbReference type="ARBA" id="ARBA00022645"/>
    </source>
</evidence>
<keyword evidence="8" id="KW-0732">Signal</keyword>
<dbReference type="InterPro" id="IPR029058">
    <property type="entry name" value="AB_hydrolase_fold"/>
</dbReference>
<feature type="signal peptide" evidence="8">
    <location>
        <begin position="1"/>
        <end position="17"/>
    </location>
</feature>
<comment type="caution">
    <text evidence="9">The sequence shown here is derived from an EMBL/GenBank/DDBJ whole genome shotgun (WGS) entry which is preliminary data.</text>
</comment>
<dbReference type="Pfam" id="PF00450">
    <property type="entry name" value="Peptidase_S10"/>
    <property type="match status" value="1"/>
</dbReference>
<feature type="chain" id="PRO_5043821794" description="carboxypeptidase C" evidence="8">
    <location>
        <begin position="18"/>
        <end position="507"/>
    </location>
</feature>
<gene>
    <name evidence="9" type="ORF">TWF694_008181</name>
</gene>
<name>A0AAV9XGK3_9PEZI</name>
<dbReference type="PANTHER" id="PTHR11802:SF113">
    <property type="entry name" value="SERINE CARBOXYPEPTIDASE CTSA-4.1"/>
    <property type="match status" value="1"/>
</dbReference>
<dbReference type="PRINTS" id="PR00724">
    <property type="entry name" value="CRBOXYPTASEC"/>
</dbReference>
<evidence type="ECO:0000256" key="1">
    <source>
        <dbReference type="ARBA" id="ARBA00009431"/>
    </source>
</evidence>